<dbReference type="EMBL" id="FBWH01000042">
    <property type="protein sequence ID" value="CUX58332.1"/>
    <property type="molecule type" value="Genomic_DNA"/>
</dbReference>
<accession>A0ABM9VLA0</accession>
<keyword evidence="2" id="KW-1185">Reference proteome</keyword>
<evidence type="ECO:0000313" key="1">
    <source>
        <dbReference type="EMBL" id="CUX58332.1"/>
    </source>
</evidence>
<dbReference type="Proteomes" id="UP000191812">
    <property type="component" value="Unassembled WGS sequence"/>
</dbReference>
<gene>
    <name evidence="1" type="ORF">AGR13a_Lc30104</name>
</gene>
<evidence type="ECO:0000313" key="2">
    <source>
        <dbReference type="Proteomes" id="UP000191812"/>
    </source>
</evidence>
<reference evidence="1 2" key="1">
    <citation type="submission" date="2016-01" db="EMBL/GenBank/DDBJ databases">
        <authorList>
            <person name="Regsiter A."/>
            <person name="william w."/>
        </authorList>
    </citation>
    <scope>NUCLEOTIDE SEQUENCE [LARGE SCALE GENOMIC DNA]</scope>
    <source>
        <strain evidence="1 2">CFBP 6927</strain>
    </source>
</reference>
<name>A0ABM9VLA0_9HYPH</name>
<organism evidence="1 2">
    <name type="scientific">Agrobacterium genomosp. 13 str. CFBP 6927</name>
    <dbReference type="NCBI Taxonomy" id="1183428"/>
    <lineage>
        <taxon>Bacteria</taxon>
        <taxon>Pseudomonadati</taxon>
        <taxon>Pseudomonadota</taxon>
        <taxon>Alphaproteobacteria</taxon>
        <taxon>Hyphomicrobiales</taxon>
        <taxon>Rhizobiaceae</taxon>
        <taxon>Rhizobium/Agrobacterium group</taxon>
        <taxon>Agrobacterium</taxon>
        <taxon>Agrobacterium tumefaciens complex</taxon>
    </lineage>
</organism>
<proteinExistence type="predicted"/>
<protein>
    <submittedName>
        <fullName evidence="1">Uncharacterized protein</fullName>
    </submittedName>
</protein>
<sequence length="73" mass="8023">MTAVYAAFAARRREICRAHIRDGEEIASFTALVKNLNSKRNLDFHALPLPMRDRSASLSAAELNTPPARVADG</sequence>
<comment type="caution">
    <text evidence="1">The sequence shown here is derived from an EMBL/GenBank/DDBJ whole genome shotgun (WGS) entry which is preliminary data.</text>
</comment>